<accession>A0AAN6VCV4</accession>
<reference evidence="2" key="2">
    <citation type="submission" date="2023-05" db="EMBL/GenBank/DDBJ databases">
        <authorList>
            <consortium name="Lawrence Berkeley National Laboratory"/>
            <person name="Steindorff A."/>
            <person name="Hensen N."/>
            <person name="Bonometti L."/>
            <person name="Westerberg I."/>
            <person name="Brannstrom I.O."/>
            <person name="Guillou S."/>
            <person name="Cros-Aarteil S."/>
            <person name="Calhoun S."/>
            <person name="Haridas S."/>
            <person name="Kuo A."/>
            <person name="Mondo S."/>
            <person name="Pangilinan J."/>
            <person name="Riley R."/>
            <person name="Labutti K."/>
            <person name="Andreopoulos B."/>
            <person name="Lipzen A."/>
            <person name="Chen C."/>
            <person name="Yanf M."/>
            <person name="Daum C."/>
            <person name="Ng V."/>
            <person name="Clum A."/>
            <person name="Ohm R."/>
            <person name="Martin F."/>
            <person name="Silar P."/>
            <person name="Natvig D."/>
            <person name="Lalanne C."/>
            <person name="Gautier V."/>
            <person name="Ament-Velasquez S.L."/>
            <person name="Kruys A."/>
            <person name="Hutchinson M.I."/>
            <person name="Powell A.J."/>
            <person name="Barry K."/>
            <person name="Miller A.N."/>
            <person name="Grigoriev I.V."/>
            <person name="Debuchy R."/>
            <person name="Gladieux P."/>
            <person name="Thoren M.H."/>
            <person name="Johannesson H."/>
        </authorList>
    </citation>
    <scope>NUCLEOTIDE SEQUENCE</scope>
    <source>
        <strain evidence="2">CBS 538.74</strain>
    </source>
</reference>
<dbReference type="PANTHER" id="PTHR47843">
    <property type="entry name" value="BTB DOMAIN-CONTAINING PROTEIN-RELATED"/>
    <property type="match status" value="1"/>
</dbReference>
<comment type="caution">
    <text evidence="2">The sequence shown here is derived from an EMBL/GenBank/DDBJ whole genome shotgun (WGS) entry which is preliminary data.</text>
</comment>
<evidence type="ECO:0000313" key="3">
    <source>
        <dbReference type="Proteomes" id="UP001302745"/>
    </source>
</evidence>
<keyword evidence="3" id="KW-1185">Reference proteome</keyword>
<dbReference type="EMBL" id="MU857316">
    <property type="protein sequence ID" value="KAK4148586.1"/>
    <property type="molecule type" value="Genomic_DNA"/>
</dbReference>
<proteinExistence type="predicted"/>
<organism evidence="2 3">
    <name type="scientific">Chaetomidium leptoderma</name>
    <dbReference type="NCBI Taxonomy" id="669021"/>
    <lineage>
        <taxon>Eukaryota</taxon>
        <taxon>Fungi</taxon>
        <taxon>Dikarya</taxon>
        <taxon>Ascomycota</taxon>
        <taxon>Pezizomycotina</taxon>
        <taxon>Sordariomycetes</taxon>
        <taxon>Sordariomycetidae</taxon>
        <taxon>Sordariales</taxon>
        <taxon>Chaetomiaceae</taxon>
        <taxon>Chaetomidium</taxon>
    </lineage>
</organism>
<dbReference type="InterPro" id="IPR000210">
    <property type="entry name" value="BTB/POZ_dom"/>
</dbReference>
<evidence type="ECO:0000313" key="2">
    <source>
        <dbReference type="EMBL" id="KAK4148586.1"/>
    </source>
</evidence>
<name>A0AAN6VCV4_9PEZI</name>
<dbReference type="InterPro" id="IPR011333">
    <property type="entry name" value="SKP1/BTB/POZ_sf"/>
</dbReference>
<protein>
    <recommendedName>
        <fullName evidence="1">BTB domain-containing protein</fullName>
    </recommendedName>
</protein>
<dbReference type="Gene3D" id="3.30.710.10">
    <property type="entry name" value="Potassium Channel Kv1.1, Chain A"/>
    <property type="match status" value="1"/>
</dbReference>
<evidence type="ECO:0000259" key="1">
    <source>
        <dbReference type="PROSITE" id="PS50097"/>
    </source>
</evidence>
<sequence>MSFGFGGWPAPAARDTAGDEPFQDLISSLKGLYSSREYSDLVISCGRKEYHVHRAIVCTQSDFFSTACRAGLKETQEGKVDLPDDDPRLVHIMVHYLYHFDYDIQLQYKRSHSDGLGTDGDGTDVSEPIVDILVTHAKVYALAEKYMIRGLKAVALRQFKAAATVSLDINDFLQATWEVYTSTIDNDRGLRDVVVETLFKNSQWLDKEEVRDVVKGLGALTYDLIIYLRQHGRF</sequence>
<dbReference type="CDD" id="cd18186">
    <property type="entry name" value="BTB_POZ_ZBTB_KLHL-like"/>
    <property type="match status" value="1"/>
</dbReference>
<reference evidence="2" key="1">
    <citation type="journal article" date="2023" name="Mol. Phylogenet. Evol.">
        <title>Genome-scale phylogeny and comparative genomics of the fungal order Sordariales.</title>
        <authorList>
            <person name="Hensen N."/>
            <person name="Bonometti L."/>
            <person name="Westerberg I."/>
            <person name="Brannstrom I.O."/>
            <person name="Guillou S."/>
            <person name="Cros-Aarteil S."/>
            <person name="Calhoun S."/>
            <person name="Haridas S."/>
            <person name="Kuo A."/>
            <person name="Mondo S."/>
            <person name="Pangilinan J."/>
            <person name="Riley R."/>
            <person name="LaButti K."/>
            <person name="Andreopoulos B."/>
            <person name="Lipzen A."/>
            <person name="Chen C."/>
            <person name="Yan M."/>
            <person name="Daum C."/>
            <person name="Ng V."/>
            <person name="Clum A."/>
            <person name="Steindorff A."/>
            <person name="Ohm R.A."/>
            <person name="Martin F."/>
            <person name="Silar P."/>
            <person name="Natvig D.O."/>
            <person name="Lalanne C."/>
            <person name="Gautier V."/>
            <person name="Ament-Velasquez S.L."/>
            <person name="Kruys A."/>
            <person name="Hutchinson M.I."/>
            <person name="Powell A.J."/>
            <person name="Barry K."/>
            <person name="Miller A.N."/>
            <person name="Grigoriev I.V."/>
            <person name="Debuchy R."/>
            <person name="Gladieux P."/>
            <person name="Hiltunen Thoren M."/>
            <person name="Johannesson H."/>
        </authorList>
    </citation>
    <scope>NUCLEOTIDE SEQUENCE</scope>
    <source>
        <strain evidence="2">CBS 538.74</strain>
    </source>
</reference>
<dbReference type="SMART" id="SM00225">
    <property type="entry name" value="BTB"/>
    <property type="match status" value="1"/>
</dbReference>
<dbReference type="PROSITE" id="PS50097">
    <property type="entry name" value="BTB"/>
    <property type="match status" value="1"/>
</dbReference>
<dbReference type="SUPFAM" id="SSF54695">
    <property type="entry name" value="POZ domain"/>
    <property type="match status" value="1"/>
</dbReference>
<gene>
    <name evidence="2" type="ORF">C8A00DRAFT_47593</name>
</gene>
<dbReference type="PANTHER" id="PTHR47843:SF5">
    <property type="entry name" value="BTB_POZ DOMAIN PROTEIN"/>
    <property type="match status" value="1"/>
</dbReference>
<dbReference type="AlphaFoldDB" id="A0AAN6VCV4"/>
<feature type="domain" description="BTB" evidence="1">
    <location>
        <begin position="39"/>
        <end position="106"/>
    </location>
</feature>
<dbReference type="Pfam" id="PF00651">
    <property type="entry name" value="BTB"/>
    <property type="match status" value="1"/>
</dbReference>
<dbReference type="Proteomes" id="UP001302745">
    <property type="component" value="Unassembled WGS sequence"/>
</dbReference>